<keyword evidence="3" id="KW-1185">Reference proteome</keyword>
<reference evidence="2 3" key="1">
    <citation type="submission" date="2019-01" db="EMBL/GenBank/DDBJ databases">
        <title>Draft genome sequences of three monokaryotic isolates of the white-rot basidiomycete fungus Dichomitus squalens.</title>
        <authorList>
            <consortium name="DOE Joint Genome Institute"/>
            <person name="Lopez S.C."/>
            <person name="Andreopoulos B."/>
            <person name="Pangilinan J."/>
            <person name="Lipzen A."/>
            <person name="Riley R."/>
            <person name="Ahrendt S."/>
            <person name="Ng V."/>
            <person name="Barry K."/>
            <person name="Daum C."/>
            <person name="Grigoriev I.V."/>
            <person name="Hilden K.S."/>
            <person name="Makela M.R."/>
            <person name="de Vries R.P."/>
        </authorList>
    </citation>
    <scope>NUCLEOTIDE SEQUENCE [LARGE SCALE GENOMIC DNA]</scope>
    <source>
        <strain evidence="2 3">CBS 464.89</strain>
    </source>
</reference>
<evidence type="ECO:0000256" key="1">
    <source>
        <dbReference type="SAM" id="MobiDB-lite"/>
    </source>
</evidence>
<dbReference type="Proteomes" id="UP000292082">
    <property type="component" value="Unassembled WGS sequence"/>
</dbReference>
<protein>
    <submittedName>
        <fullName evidence="2">Uncharacterized protein</fullName>
    </submittedName>
</protein>
<organism evidence="2 3">
    <name type="scientific">Dichomitus squalens</name>
    <dbReference type="NCBI Taxonomy" id="114155"/>
    <lineage>
        <taxon>Eukaryota</taxon>
        <taxon>Fungi</taxon>
        <taxon>Dikarya</taxon>
        <taxon>Basidiomycota</taxon>
        <taxon>Agaricomycotina</taxon>
        <taxon>Agaricomycetes</taxon>
        <taxon>Polyporales</taxon>
        <taxon>Polyporaceae</taxon>
        <taxon>Dichomitus</taxon>
    </lineage>
</organism>
<dbReference type="AlphaFoldDB" id="A0A4Q9PFQ9"/>
<dbReference type="EMBL" id="ML145272">
    <property type="protein sequence ID" value="TBU51997.1"/>
    <property type="molecule type" value="Genomic_DNA"/>
</dbReference>
<feature type="region of interest" description="Disordered" evidence="1">
    <location>
        <begin position="497"/>
        <end position="534"/>
    </location>
</feature>
<sequence>MINGIYKKSVAPIRAEDADGKTEEDAASAAAWTSVHKKRALSSYRQYHNRESVDDSIVSRLRCCEPVSSGRRALNDANVSLHLLEAYGRDHCEALPTMVLTFENVLHHPQPTTLICTPWANIGNTRRPNRELEQRNHKPRARSVCGAHTIIQASWVWGVRYPPLGSVVGMHHTRKRKARVCGSTTGRSPRGRKTWAQLRLQLDRTSSTQAYAQRGRVWVGQPVGRRADGPAEDAGPRAVSRSSVVHPSMQGSRVGRPWRVQMDRWTRRWAASRDREGCLVYLQNESGVQHQPLSHPAGRLANADPQGPPLPYAFRTGPHGGTRGRWPVAADASLATDGEAKRLLPGTGGREGAEMRASAPAWRGRTCRTSRPLHTRVAANASRGRSRPVPAKWKVYCIADAVATVWNGAVAIRAEWRTEHACCSRHGEMTPSGSEEQEGDGRVHLRADSVRTFERQRGVRGAGRVKVAERRERRQEVGDGSGQQTLWEVTMDVVARGGQGGKRGRVMGRAACYGTSDGERRSGRARRGATEDGG</sequence>
<proteinExistence type="predicted"/>
<gene>
    <name evidence="2" type="ORF">BD310DRAFT_952961</name>
</gene>
<evidence type="ECO:0000313" key="2">
    <source>
        <dbReference type="EMBL" id="TBU51997.1"/>
    </source>
</evidence>
<accession>A0A4Q9PFQ9</accession>
<evidence type="ECO:0000313" key="3">
    <source>
        <dbReference type="Proteomes" id="UP000292082"/>
    </source>
</evidence>
<name>A0A4Q9PFQ9_9APHY</name>
<feature type="region of interest" description="Disordered" evidence="1">
    <location>
        <begin position="222"/>
        <end position="252"/>
    </location>
</feature>
<feature type="region of interest" description="Disordered" evidence="1">
    <location>
        <begin position="337"/>
        <end position="366"/>
    </location>
</feature>
<feature type="compositionally biased region" description="Polar residues" evidence="1">
    <location>
        <begin position="240"/>
        <end position="251"/>
    </location>
</feature>